<comment type="caution">
    <text evidence="1">The sequence shown here is derived from an EMBL/GenBank/DDBJ whole genome shotgun (WGS) entry which is preliminary data.</text>
</comment>
<protein>
    <submittedName>
        <fullName evidence="1">Uncharacterized protein</fullName>
    </submittedName>
</protein>
<sequence>MRVVSGIDKGSLDWERCEGESGIRHGVSERVTGAAIYKTGLSFKRLSRINIYENYCFLVM</sequence>
<organism evidence="1">
    <name type="scientific">Klebsiella quasipneumoniae</name>
    <dbReference type="NCBI Taxonomy" id="1463165"/>
    <lineage>
        <taxon>Bacteria</taxon>
        <taxon>Pseudomonadati</taxon>
        <taxon>Pseudomonadota</taxon>
        <taxon>Gammaproteobacteria</taxon>
        <taxon>Enterobacterales</taxon>
        <taxon>Enterobacteriaceae</taxon>
        <taxon>Klebsiella/Raoultella group</taxon>
        <taxon>Klebsiella</taxon>
        <taxon>Klebsiella pneumoniae complex</taxon>
    </lineage>
</organism>
<proteinExistence type="predicted"/>
<dbReference type="AlphaFoldDB" id="A0A483K5D3"/>
<accession>A0A483K5D3</accession>
<dbReference type="EMBL" id="SDCO01000025">
    <property type="protein sequence ID" value="TCX58058.1"/>
    <property type="molecule type" value="Genomic_DNA"/>
</dbReference>
<name>A0A483K5D3_9ENTR</name>
<evidence type="ECO:0000313" key="1">
    <source>
        <dbReference type="EMBL" id="TCX58058.1"/>
    </source>
</evidence>
<reference evidence="1" key="1">
    <citation type="submission" date="2019-01" db="EMBL/GenBank/DDBJ databases">
        <authorList>
            <person name="Lista F."/>
            <person name="Anselmo A."/>
        </authorList>
    </citation>
    <scope>NUCLEOTIDE SEQUENCE</scope>
    <source>
        <strain evidence="1">8S</strain>
    </source>
</reference>
<gene>
    <name evidence="1" type="ORF">ETE84_24885</name>
</gene>